<keyword evidence="7" id="KW-0732">Signal</keyword>
<keyword evidence="3" id="KW-1134">Transmembrane beta strand</keyword>
<dbReference type="Gene3D" id="2.40.170.20">
    <property type="entry name" value="TonB-dependent receptor, beta-barrel domain"/>
    <property type="match status" value="1"/>
</dbReference>
<feature type="chain" id="PRO_5012263481" evidence="7">
    <location>
        <begin position="22"/>
        <end position="1118"/>
    </location>
</feature>
<feature type="domain" description="TonB-dependent receptor plug" evidence="8">
    <location>
        <begin position="133"/>
        <end position="236"/>
    </location>
</feature>
<sequence>MKKITLLSVIALFFMTAMSYAQGVTTSSINGRVLDNNGGPLPGANIVATHVPTGSVYGAVTDFDGFYRITNMKSGGPYNLSISYVGFEDFTNNGFVLSLGESKRISTTMAESANALDEIVITAQNNGVFNSNKTGSETSISQKEINSLPTVSRSVADFARVTPSAQLTEGNDGFSISLGGQNNRYNAVYIDGAVNNDVFGLAGSGTNGGQTGVNPFSIDAIESFQINLAPFDVRQSGFSGGSINAVTRSGSNKWEGSVYGLYRDESLAGKTPTDLVNEGDSREKLDEFSALLYGFRVGGPIIKDKLFVFANYERQEEETPQPFTSSNYQGDIGQIADPNNPGQTIFDQATFDNNINTLTGFLQNQYGYNPGVFNANTRTLDSDKFNLRFDLNAGQNHKLYLRLGVVQAENLEARNSGNRGIGFLNGSEFFETNTYSGAFEWNATLGPKYANNLKIGYTAVRDDRDPDGNPFPTVQINDGAGSINFGAEPFSTANLLDQDIFTINNNFEIFSGRHTVTLGTNLEWASAKNLFFAFNFGSYEFNDLTDFLNSADAVNPALPIEYQHGYSLVGDGTVGDESAGSADFSTFQAGFYVQDEVQVADNFKLTGGIRVDLPYYEDGPVNEDFNTRTVGLLEAEGKDLQGARVGQGLNGPAMIAPRVGFNWDVFDNNTTQVRGGVGVFTSRLPLVWPGGTYNNNGVTGGFTFRSGFFGDPPPVFNPDVNQQFTDVAPGSGGLGGNIDLIARDFKLPQVAKYNIAVDQKLPFWGLIASVDFSYTDVLQDVFYENLNLKDAVGNYLGADNRPFYNRGDEIDDTYGRIILLSNTSEGNATNASFTLRKPLENGFQGQISYAYGESNKVFDGTSSQNSSQWRNLQTVNGKNANPGASRSDFALGSRISANVSYEIEYGGDFGGKTLIGLFYEGAQSTPYSFTYQDGGGRDLLNDDSRDNALIYVPANASEIIFAPITNGDGDVVLSAARQWELFNTFIENDDYLRTRRGQYAERNGARGPWNHIVDLRLLQDIYFKSGDKKHTLQLSFDIFNFTNLINKDWGVRKFVGGSVSPLRTVSTSDATPEFNFITSFLDFDEAGNVTGNDVEQIDDFGLQSSRWQAQVGIRYIFN</sequence>
<proteinExistence type="predicted"/>
<dbReference type="SUPFAM" id="SSF49464">
    <property type="entry name" value="Carboxypeptidase regulatory domain-like"/>
    <property type="match status" value="1"/>
</dbReference>
<dbReference type="Pfam" id="PF13620">
    <property type="entry name" value="CarboxypepD_reg"/>
    <property type="match status" value="1"/>
</dbReference>
<dbReference type="Pfam" id="PF25183">
    <property type="entry name" value="OMP_b-brl_4"/>
    <property type="match status" value="1"/>
</dbReference>
<dbReference type="InterPro" id="IPR039426">
    <property type="entry name" value="TonB-dep_rcpt-like"/>
</dbReference>
<keyword evidence="11" id="KW-1185">Reference proteome</keyword>
<dbReference type="SUPFAM" id="SSF56935">
    <property type="entry name" value="Porins"/>
    <property type="match status" value="1"/>
</dbReference>
<evidence type="ECO:0000256" key="4">
    <source>
        <dbReference type="ARBA" id="ARBA00022692"/>
    </source>
</evidence>
<evidence type="ECO:0000256" key="2">
    <source>
        <dbReference type="ARBA" id="ARBA00022448"/>
    </source>
</evidence>
<dbReference type="PANTHER" id="PTHR30069:SF46">
    <property type="entry name" value="OAR PROTEIN"/>
    <property type="match status" value="1"/>
</dbReference>
<dbReference type="InterPro" id="IPR057601">
    <property type="entry name" value="Oar-like_b-barrel"/>
</dbReference>
<evidence type="ECO:0000256" key="7">
    <source>
        <dbReference type="SAM" id="SignalP"/>
    </source>
</evidence>
<evidence type="ECO:0000259" key="9">
    <source>
        <dbReference type="Pfam" id="PF25183"/>
    </source>
</evidence>
<name>A0A238W1U7_9FLAO</name>
<feature type="signal peptide" evidence="7">
    <location>
        <begin position="1"/>
        <end position="21"/>
    </location>
</feature>
<evidence type="ECO:0000256" key="6">
    <source>
        <dbReference type="ARBA" id="ARBA00023237"/>
    </source>
</evidence>
<dbReference type="AlphaFoldDB" id="A0A238W1U7"/>
<evidence type="ECO:0000256" key="5">
    <source>
        <dbReference type="ARBA" id="ARBA00023136"/>
    </source>
</evidence>
<dbReference type="Gene3D" id="2.170.130.10">
    <property type="entry name" value="TonB-dependent receptor, plug domain"/>
    <property type="match status" value="1"/>
</dbReference>
<evidence type="ECO:0000256" key="1">
    <source>
        <dbReference type="ARBA" id="ARBA00004571"/>
    </source>
</evidence>
<keyword evidence="2" id="KW-0813">Transport</keyword>
<feature type="domain" description="TonB-dependent transporter Oar-like beta-barrel" evidence="9">
    <location>
        <begin position="246"/>
        <end position="1046"/>
    </location>
</feature>
<dbReference type="PANTHER" id="PTHR30069">
    <property type="entry name" value="TONB-DEPENDENT OUTER MEMBRANE RECEPTOR"/>
    <property type="match status" value="1"/>
</dbReference>
<keyword evidence="10" id="KW-0645">Protease</keyword>
<keyword evidence="10" id="KW-0378">Hydrolase</keyword>
<dbReference type="Pfam" id="PF07715">
    <property type="entry name" value="Plug"/>
    <property type="match status" value="1"/>
</dbReference>
<accession>A0A238W1U7</accession>
<dbReference type="InterPro" id="IPR008969">
    <property type="entry name" value="CarboxyPept-like_regulatory"/>
</dbReference>
<dbReference type="InterPro" id="IPR036942">
    <property type="entry name" value="Beta-barrel_TonB_sf"/>
</dbReference>
<dbReference type="Gene3D" id="2.60.40.1120">
    <property type="entry name" value="Carboxypeptidase-like, regulatory domain"/>
    <property type="match status" value="1"/>
</dbReference>
<dbReference type="GO" id="GO:0015344">
    <property type="term" value="F:siderophore uptake transmembrane transporter activity"/>
    <property type="evidence" value="ECO:0007669"/>
    <property type="project" value="TreeGrafter"/>
</dbReference>
<dbReference type="GO" id="GO:0009279">
    <property type="term" value="C:cell outer membrane"/>
    <property type="evidence" value="ECO:0007669"/>
    <property type="project" value="UniProtKB-SubCell"/>
</dbReference>
<keyword evidence="10" id="KW-0121">Carboxypeptidase</keyword>
<dbReference type="OrthoDB" id="9768147at2"/>
<reference evidence="10 11" key="1">
    <citation type="submission" date="2017-06" db="EMBL/GenBank/DDBJ databases">
        <authorList>
            <person name="Kim H.J."/>
            <person name="Triplett B.A."/>
        </authorList>
    </citation>
    <scope>NUCLEOTIDE SEQUENCE [LARGE SCALE GENOMIC DNA]</scope>
    <source>
        <strain evidence="10 11">DSM 25597</strain>
    </source>
</reference>
<evidence type="ECO:0000259" key="8">
    <source>
        <dbReference type="Pfam" id="PF07715"/>
    </source>
</evidence>
<keyword evidence="4" id="KW-0812">Transmembrane</keyword>
<dbReference type="GO" id="GO:0004180">
    <property type="term" value="F:carboxypeptidase activity"/>
    <property type="evidence" value="ECO:0007669"/>
    <property type="project" value="UniProtKB-KW"/>
</dbReference>
<gene>
    <name evidence="10" type="ORF">SAMN06265376_101601</name>
</gene>
<dbReference type="InterPro" id="IPR037066">
    <property type="entry name" value="Plug_dom_sf"/>
</dbReference>
<dbReference type="RefSeq" id="WP_089369930.1">
    <property type="nucleotide sequence ID" value="NZ_BMEP01000002.1"/>
</dbReference>
<dbReference type="GO" id="GO:0044718">
    <property type="term" value="P:siderophore transmembrane transport"/>
    <property type="evidence" value="ECO:0007669"/>
    <property type="project" value="TreeGrafter"/>
</dbReference>
<comment type="subcellular location">
    <subcellularLocation>
        <location evidence="1">Cell outer membrane</location>
        <topology evidence="1">Multi-pass membrane protein</topology>
    </subcellularLocation>
</comment>
<evidence type="ECO:0000313" key="11">
    <source>
        <dbReference type="Proteomes" id="UP000198379"/>
    </source>
</evidence>
<keyword evidence="5" id="KW-0472">Membrane</keyword>
<protein>
    <submittedName>
        <fullName evidence="10">Carboxypeptidase regulatory-like domain-containing protein</fullName>
    </submittedName>
</protein>
<dbReference type="InterPro" id="IPR012910">
    <property type="entry name" value="Plug_dom"/>
</dbReference>
<evidence type="ECO:0000256" key="3">
    <source>
        <dbReference type="ARBA" id="ARBA00022452"/>
    </source>
</evidence>
<organism evidence="10 11">
    <name type="scientific">Dokdonia pacifica</name>
    <dbReference type="NCBI Taxonomy" id="1627892"/>
    <lineage>
        <taxon>Bacteria</taxon>
        <taxon>Pseudomonadati</taxon>
        <taxon>Bacteroidota</taxon>
        <taxon>Flavobacteriia</taxon>
        <taxon>Flavobacteriales</taxon>
        <taxon>Flavobacteriaceae</taxon>
        <taxon>Dokdonia</taxon>
    </lineage>
</organism>
<dbReference type="EMBL" id="FZNY01000001">
    <property type="protein sequence ID" value="SNR40381.1"/>
    <property type="molecule type" value="Genomic_DNA"/>
</dbReference>
<dbReference type="Proteomes" id="UP000198379">
    <property type="component" value="Unassembled WGS sequence"/>
</dbReference>
<keyword evidence="6" id="KW-0998">Cell outer membrane</keyword>
<evidence type="ECO:0000313" key="10">
    <source>
        <dbReference type="EMBL" id="SNR40381.1"/>
    </source>
</evidence>